<keyword evidence="1" id="KW-0812">Transmembrane</keyword>
<keyword evidence="1" id="KW-0472">Membrane</keyword>
<evidence type="ECO:0000313" key="3">
    <source>
        <dbReference type="Proteomes" id="UP000807504"/>
    </source>
</evidence>
<feature type="transmembrane region" description="Helical" evidence="1">
    <location>
        <begin position="303"/>
        <end position="325"/>
    </location>
</feature>
<organism evidence="2 3">
    <name type="scientific">Argiope bruennichi</name>
    <name type="common">Wasp spider</name>
    <name type="synonym">Aranea bruennichi</name>
    <dbReference type="NCBI Taxonomy" id="94029"/>
    <lineage>
        <taxon>Eukaryota</taxon>
        <taxon>Metazoa</taxon>
        <taxon>Ecdysozoa</taxon>
        <taxon>Arthropoda</taxon>
        <taxon>Chelicerata</taxon>
        <taxon>Arachnida</taxon>
        <taxon>Araneae</taxon>
        <taxon>Araneomorphae</taxon>
        <taxon>Entelegynae</taxon>
        <taxon>Araneoidea</taxon>
        <taxon>Araneidae</taxon>
        <taxon>Argiope</taxon>
    </lineage>
</organism>
<dbReference type="AlphaFoldDB" id="A0A8T0EL96"/>
<sequence>MPKTWDMEITRNSNERTPLLENGVASNGHRQLIRTHATFNQQIPPQGSGVIFSEQALPTRQGAVSNFNTSQVNFPPPGNFDLEPNEVSLEEVVQALFSAWRGIRRFKDVTLNFFSTRELYAMHLAWNNVTRGRHCYSENYRIAEAVAAAIASERDPEPPSDDESLLNSWNLSFYAEKDLIAVNLLREWERITEGVGFPSRHVQPIFEDSEEQPPGVSESWLRQVELYIKIHDFILNSRLQIFLHSLLIIWPLSILIIGYKYLDCPTSYHLSYLLMILGVIGCLATFIRLALIHVTSQDPDQWVLEWIGFRIVEFTFLIVFIIQAFHVFETDSATEPDPNRCVVDFYSTALRINYVSIAFLSAYASELYRLDNL</sequence>
<dbReference type="Proteomes" id="UP000807504">
    <property type="component" value="Unassembled WGS sequence"/>
</dbReference>
<evidence type="ECO:0000313" key="2">
    <source>
        <dbReference type="EMBL" id="KAF8772999.1"/>
    </source>
</evidence>
<gene>
    <name evidence="2" type="ORF">HNY73_015701</name>
</gene>
<protein>
    <submittedName>
        <fullName evidence="2">Uncharacterized protein</fullName>
    </submittedName>
</protein>
<reference evidence="2" key="1">
    <citation type="journal article" date="2020" name="bioRxiv">
        <title>Chromosome-level reference genome of the European wasp spider Argiope bruennichi: a resource for studies on range expansion and evolutionary adaptation.</title>
        <authorList>
            <person name="Sheffer M.M."/>
            <person name="Hoppe A."/>
            <person name="Krehenwinkel H."/>
            <person name="Uhl G."/>
            <person name="Kuss A.W."/>
            <person name="Jensen L."/>
            <person name="Jensen C."/>
            <person name="Gillespie R.G."/>
            <person name="Hoff K.J."/>
            <person name="Prost S."/>
        </authorList>
    </citation>
    <scope>NUCLEOTIDE SEQUENCE</scope>
</reference>
<keyword evidence="3" id="KW-1185">Reference proteome</keyword>
<reference evidence="2" key="2">
    <citation type="submission" date="2020-06" db="EMBL/GenBank/DDBJ databases">
        <authorList>
            <person name="Sheffer M."/>
        </authorList>
    </citation>
    <scope>NUCLEOTIDE SEQUENCE</scope>
</reference>
<evidence type="ECO:0000256" key="1">
    <source>
        <dbReference type="SAM" id="Phobius"/>
    </source>
</evidence>
<dbReference type="EMBL" id="JABXBU010002227">
    <property type="protein sequence ID" value="KAF8772999.1"/>
    <property type="molecule type" value="Genomic_DNA"/>
</dbReference>
<keyword evidence="1" id="KW-1133">Transmembrane helix</keyword>
<feature type="transmembrane region" description="Helical" evidence="1">
    <location>
        <begin position="345"/>
        <end position="364"/>
    </location>
</feature>
<proteinExistence type="predicted"/>
<feature type="transmembrane region" description="Helical" evidence="1">
    <location>
        <begin position="241"/>
        <end position="262"/>
    </location>
</feature>
<comment type="caution">
    <text evidence="2">The sequence shown here is derived from an EMBL/GenBank/DDBJ whole genome shotgun (WGS) entry which is preliminary data.</text>
</comment>
<accession>A0A8T0EL96</accession>
<feature type="transmembrane region" description="Helical" evidence="1">
    <location>
        <begin position="268"/>
        <end position="291"/>
    </location>
</feature>
<name>A0A8T0EL96_ARGBR</name>